<dbReference type="OrthoDB" id="284146at2"/>
<sequence length="102" mass="11595">MSQKALLDSIPIPPIPECGTKLSIYERLKCFFHTLSINPIPQKANDTLLLINETIKAVEDCHSGVIQELNPGLQTKGRMYAIQEDNIQKRKKWCYCCPFKSS</sequence>
<accession>A0A4Y8A5T7</accession>
<organism evidence="2 3">
    <name type="scientific">Mucilaginibacter phyllosphaerae</name>
    <dbReference type="NCBI Taxonomy" id="1812349"/>
    <lineage>
        <taxon>Bacteria</taxon>
        <taxon>Pseudomonadati</taxon>
        <taxon>Bacteroidota</taxon>
        <taxon>Sphingobacteriia</taxon>
        <taxon>Sphingobacteriales</taxon>
        <taxon>Sphingobacteriaceae</taxon>
        <taxon>Mucilaginibacter</taxon>
    </lineage>
</organism>
<reference evidence="2" key="2">
    <citation type="submission" date="2019-03" db="EMBL/GenBank/DDBJ databases">
        <authorList>
            <person name="Yan Y.-Q."/>
            <person name="Du Z.-J."/>
        </authorList>
    </citation>
    <scope>NUCLEOTIDE SEQUENCE</scope>
    <source>
        <strain evidence="2">PP-F2FG21</strain>
    </source>
</reference>
<dbReference type="AlphaFoldDB" id="A0A4Y8A5T7"/>
<dbReference type="Proteomes" id="UP000583101">
    <property type="component" value="Unassembled WGS sequence"/>
</dbReference>
<dbReference type="Proteomes" id="UP000297248">
    <property type="component" value="Unassembled WGS sequence"/>
</dbReference>
<protein>
    <submittedName>
        <fullName evidence="2">Uncharacterized protein</fullName>
    </submittedName>
</protein>
<evidence type="ECO:0000313" key="3">
    <source>
        <dbReference type="Proteomes" id="UP000297248"/>
    </source>
</evidence>
<evidence type="ECO:0000313" key="4">
    <source>
        <dbReference type="Proteomes" id="UP000583101"/>
    </source>
</evidence>
<evidence type="ECO:0000313" key="2">
    <source>
        <dbReference type="EMBL" id="TEW63772.1"/>
    </source>
</evidence>
<gene>
    <name evidence="2" type="ORF">E2R65_18555</name>
    <name evidence="1" type="ORF">GGR35_003656</name>
</gene>
<dbReference type="EMBL" id="SNQG01000008">
    <property type="protein sequence ID" value="TEW63772.1"/>
    <property type="molecule type" value="Genomic_DNA"/>
</dbReference>
<evidence type="ECO:0000313" key="1">
    <source>
        <dbReference type="EMBL" id="MBB3971029.1"/>
    </source>
</evidence>
<reference evidence="1 4" key="3">
    <citation type="submission" date="2020-08" db="EMBL/GenBank/DDBJ databases">
        <title>Genomic Encyclopedia of Type Strains, Phase IV (KMG-IV): sequencing the most valuable type-strain genomes for metagenomic binning, comparative biology and taxonomic classification.</title>
        <authorList>
            <person name="Goeker M."/>
        </authorList>
    </citation>
    <scope>NUCLEOTIDE SEQUENCE [LARGE SCALE GENOMIC DNA]</scope>
    <source>
        <strain evidence="1 4">DSM 100995</strain>
    </source>
</reference>
<reference evidence="2 3" key="1">
    <citation type="journal article" date="2016" name="Int. J. Syst. Evol. Microbiol.">
        <title>Proposal of Mucilaginibacter phyllosphaerae sp. nov. isolated from the phyllosphere of Galium album.</title>
        <authorList>
            <person name="Aydogan E.L."/>
            <person name="Busse H.J."/>
            <person name="Moser G."/>
            <person name="Muller C."/>
            <person name="Kampfer P."/>
            <person name="Glaeser S.P."/>
        </authorList>
    </citation>
    <scope>NUCLEOTIDE SEQUENCE [LARGE SCALE GENOMIC DNA]</scope>
    <source>
        <strain evidence="2 3">PP-F2FG21</strain>
    </source>
</reference>
<proteinExistence type="predicted"/>
<dbReference type="EMBL" id="JACIEG010000008">
    <property type="protein sequence ID" value="MBB3971029.1"/>
    <property type="molecule type" value="Genomic_DNA"/>
</dbReference>
<comment type="caution">
    <text evidence="2">The sequence shown here is derived from an EMBL/GenBank/DDBJ whole genome shotgun (WGS) entry which is preliminary data.</text>
</comment>
<keyword evidence="4" id="KW-1185">Reference proteome</keyword>
<dbReference type="RefSeq" id="WP_134337996.1">
    <property type="nucleotide sequence ID" value="NZ_BMCZ01000008.1"/>
</dbReference>
<name>A0A4Y8A5T7_9SPHI</name>